<dbReference type="Gene3D" id="3.40.605.10">
    <property type="entry name" value="Aldehyde Dehydrogenase, Chain A, domain 1"/>
    <property type="match status" value="1"/>
</dbReference>
<dbReference type="PANTHER" id="PTHR43720">
    <property type="entry name" value="2-AMINOMUCONIC SEMIALDEHYDE DEHYDROGENASE"/>
    <property type="match status" value="1"/>
</dbReference>
<sequence>MEQFKHYINGKFSSGVDHFETLNPANGKPWATFPAASEEESNMAIESAHDALYKGPWAEYTATERGKLLHKLGDLISKHANELGE</sequence>
<dbReference type="InterPro" id="IPR016161">
    <property type="entry name" value="Ald_DH/histidinol_DH"/>
</dbReference>
<name>A0A382M230_9ZZZZ</name>
<keyword evidence="2" id="KW-0520">NAD</keyword>
<accession>A0A382M230</accession>
<dbReference type="EMBL" id="UINC01090093">
    <property type="protein sequence ID" value="SVC41727.1"/>
    <property type="molecule type" value="Genomic_DNA"/>
</dbReference>
<dbReference type="InterPro" id="IPR015590">
    <property type="entry name" value="Aldehyde_DH_dom"/>
</dbReference>
<evidence type="ECO:0000256" key="2">
    <source>
        <dbReference type="ARBA" id="ARBA00023027"/>
    </source>
</evidence>
<reference evidence="4" key="1">
    <citation type="submission" date="2018-05" db="EMBL/GenBank/DDBJ databases">
        <authorList>
            <person name="Lanie J.A."/>
            <person name="Ng W.-L."/>
            <person name="Kazmierczak K.M."/>
            <person name="Andrzejewski T.M."/>
            <person name="Davidsen T.M."/>
            <person name="Wayne K.J."/>
            <person name="Tettelin H."/>
            <person name="Glass J.I."/>
            <person name="Rusch D."/>
            <person name="Podicherti R."/>
            <person name="Tsui H.-C.T."/>
            <person name="Winkler M.E."/>
        </authorList>
    </citation>
    <scope>NUCLEOTIDE SEQUENCE</scope>
</reference>
<gene>
    <name evidence="4" type="ORF">METZ01_LOCUS294581</name>
</gene>
<protein>
    <recommendedName>
        <fullName evidence="3">Aldehyde dehydrogenase domain-containing protein</fullName>
    </recommendedName>
</protein>
<feature type="non-terminal residue" evidence="4">
    <location>
        <position position="85"/>
    </location>
</feature>
<organism evidence="4">
    <name type="scientific">marine metagenome</name>
    <dbReference type="NCBI Taxonomy" id="408172"/>
    <lineage>
        <taxon>unclassified sequences</taxon>
        <taxon>metagenomes</taxon>
        <taxon>ecological metagenomes</taxon>
    </lineage>
</organism>
<feature type="domain" description="Aldehyde dehydrogenase" evidence="3">
    <location>
        <begin position="17"/>
        <end position="83"/>
    </location>
</feature>
<evidence type="ECO:0000313" key="4">
    <source>
        <dbReference type="EMBL" id="SVC41727.1"/>
    </source>
</evidence>
<dbReference type="PANTHER" id="PTHR43720:SF2">
    <property type="entry name" value="2-AMINOMUCONIC SEMIALDEHYDE DEHYDROGENASE"/>
    <property type="match status" value="1"/>
</dbReference>
<dbReference type="AlphaFoldDB" id="A0A382M230"/>
<proteinExistence type="inferred from homology"/>
<comment type="similarity">
    <text evidence="1">Belongs to the aldehyde dehydrogenase family.</text>
</comment>
<dbReference type="InterPro" id="IPR016162">
    <property type="entry name" value="Ald_DH_N"/>
</dbReference>
<evidence type="ECO:0000259" key="3">
    <source>
        <dbReference type="Pfam" id="PF00171"/>
    </source>
</evidence>
<evidence type="ECO:0000256" key="1">
    <source>
        <dbReference type="ARBA" id="ARBA00009986"/>
    </source>
</evidence>
<dbReference type="SUPFAM" id="SSF53720">
    <property type="entry name" value="ALDH-like"/>
    <property type="match status" value="1"/>
</dbReference>
<dbReference type="Pfam" id="PF00171">
    <property type="entry name" value="Aldedh"/>
    <property type="match status" value="1"/>
</dbReference>
<dbReference type="GO" id="GO:0016620">
    <property type="term" value="F:oxidoreductase activity, acting on the aldehyde or oxo group of donors, NAD or NADP as acceptor"/>
    <property type="evidence" value="ECO:0007669"/>
    <property type="project" value="TreeGrafter"/>
</dbReference>